<organism evidence="1 2">
    <name type="scientific">Aureitalea marina</name>
    <dbReference type="NCBI Taxonomy" id="930804"/>
    <lineage>
        <taxon>Bacteria</taxon>
        <taxon>Pseudomonadati</taxon>
        <taxon>Bacteroidota</taxon>
        <taxon>Flavobacteriia</taxon>
        <taxon>Flavobacteriales</taxon>
        <taxon>Flavobacteriaceae</taxon>
        <taxon>Aureitalea</taxon>
    </lineage>
</organism>
<protein>
    <submittedName>
        <fullName evidence="1">Uncharacterized protein</fullName>
    </submittedName>
</protein>
<keyword evidence="2" id="KW-1185">Reference proteome</keyword>
<dbReference type="AlphaFoldDB" id="A0A2S7KQR1"/>
<name>A0A2S7KQR1_9FLAO</name>
<comment type="caution">
    <text evidence="1">The sequence shown here is derived from an EMBL/GenBank/DDBJ whole genome shotgun (WGS) entry which is preliminary data.</text>
</comment>
<gene>
    <name evidence="1" type="ORF">BST85_08635</name>
</gene>
<reference evidence="1 2" key="1">
    <citation type="submission" date="2016-11" db="EMBL/GenBank/DDBJ databases">
        <title>Trade-off between light-utilization and light-protection in marine flavobacteria.</title>
        <authorList>
            <person name="Kumagai Y."/>
        </authorList>
    </citation>
    <scope>NUCLEOTIDE SEQUENCE [LARGE SCALE GENOMIC DNA]</scope>
    <source>
        <strain evidence="1 2">NBRC 107741</strain>
    </source>
</reference>
<proteinExistence type="predicted"/>
<dbReference type="Proteomes" id="UP000239800">
    <property type="component" value="Unassembled WGS sequence"/>
</dbReference>
<accession>A0A2S7KQR1</accession>
<evidence type="ECO:0000313" key="1">
    <source>
        <dbReference type="EMBL" id="PQB04950.1"/>
    </source>
</evidence>
<evidence type="ECO:0000313" key="2">
    <source>
        <dbReference type="Proteomes" id="UP000239800"/>
    </source>
</evidence>
<dbReference type="EMBL" id="MQUB01000001">
    <property type="protein sequence ID" value="PQB04950.1"/>
    <property type="molecule type" value="Genomic_DNA"/>
</dbReference>
<sequence length="306" mass="32396">MFATSCTEEDNTIDQVFDGVSSGAVLRGIQTISNELPIGNDDASFSIELEYQDNQDGALLESMDIYIKYADNSPDEGDSGGTQEEKFYGNVAAGQFTEGPFGLPRFTLTITAADFLATTGLTSEQIFGGDTFTTRLEVFLTDGRRFSVDNAGGIITGGFFNSPFQYTTPVVCPVLAEEFVGDYTVVNNSAGVLGFNVFEEGGTVTLVLGETSVERQFDFIFLPDAGVGQPADTFILNFVCNATVVPAGQSTNLTCGTGLTIGPAPSGDQGSYTTGDDSVFSIIFTDNTQSDCGEGPKDVTATFTKQ</sequence>